<name>A0A1M4YYE0_9FIRM</name>
<dbReference type="EMBL" id="FQTY01000020">
    <property type="protein sequence ID" value="SHF10718.1"/>
    <property type="molecule type" value="Genomic_DNA"/>
</dbReference>
<dbReference type="STRING" id="1123404.SAMN02745784_02829"/>
<organism evidence="1 2">
    <name type="scientific">Tissierella praeacuta DSM 18095</name>
    <dbReference type="NCBI Taxonomy" id="1123404"/>
    <lineage>
        <taxon>Bacteria</taxon>
        <taxon>Bacillati</taxon>
        <taxon>Bacillota</taxon>
        <taxon>Tissierellia</taxon>
        <taxon>Tissierellales</taxon>
        <taxon>Tissierellaceae</taxon>
        <taxon>Tissierella</taxon>
    </lineage>
</organism>
<proteinExistence type="predicted"/>
<keyword evidence="2" id="KW-1185">Reference proteome</keyword>
<dbReference type="Proteomes" id="UP000184114">
    <property type="component" value="Unassembled WGS sequence"/>
</dbReference>
<gene>
    <name evidence="1" type="ORF">SAMN02745784_02829</name>
</gene>
<sequence>MKERIKTYLLISLVCISLLFTKKLWMELPNEMFHILNKDQEAYGSSYLLSDMIVPNKYLLNFNDKNHTIFYDDSKYGLWTNSRAILNGILGSKDIKIVDLPNDEFLTYNGKRSISFYFPDKINTYILAKALDVKDPNLVVDTIPNVSSIYIYLGKEDPFFVFSDGQKHIAIYDKSVDTTNLKEKIITIEEAGNYNYYRSIREALKINNDIYISYEMKNTLPEIYVENEIRNLDDEEKKELAKKFFNKDIDYIREIVENSGSTMYIYNQRVLKLNINGTLEYFHPLEQVVKKSNLYESLSTAAGFISKNVGVSKGMYLSKVEEIRADDSLGYNLTFRYRVRGIPVILGNGMSDFVQIEVFNNHIRSYKHFIRKDMNKPVDNIPQGERMLASFDVIDMNYDFITQKYLEENNIIPKDKEMPDIEEILSSSFIQDINLAYFDPCLKDMGDELIGVWVIKMNDGLYAFDIYNGSLVYEKK</sequence>
<reference evidence="2" key="1">
    <citation type="submission" date="2016-11" db="EMBL/GenBank/DDBJ databases">
        <authorList>
            <person name="Varghese N."/>
            <person name="Submissions S."/>
        </authorList>
    </citation>
    <scope>NUCLEOTIDE SEQUENCE [LARGE SCALE GENOMIC DNA]</scope>
    <source>
        <strain evidence="2">DSM 18095</strain>
    </source>
</reference>
<accession>A0A1M4YYE0</accession>
<dbReference type="AlphaFoldDB" id="A0A1M4YYE0"/>
<protein>
    <submittedName>
        <fullName evidence="1">Two-component signal transduction system YycFG, regulatory protein YycH</fullName>
    </submittedName>
</protein>
<dbReference type="GeneID" id="90996614"/>
<dbReference type="RefSeq" id="WP_072977459.1">
    <property type="nucleotide sequence ID" value="NZ_FQTY01000020.1"/>
</dbReference>
<dbReference type="Gene3D" id="3.30.310.160">
    <property type="entry name" value="YycH protein, domain 2"/>
    <property type="match status" value="1"/>
</dbReference>
<dbReference type="InterPro" id="IPR042274">
    <property type="entry name" value="YycH/YycI_2"/>
</dbReference>
<evidence type="ECO:0000313" key="1">
    <source>
        <dbReference type="EMBL" id="SHF10718.1"/>
    </source>
</evidence>
<evidence type="ECO:0000313" key="2">
    <source>
        <dbReference type="Proteomes" id="UP000184114"/>
    </source>
</evidence>